<dbReference type="OrthoDB" id="9801785at2"/>
<dbReference type="InterPro" id="IPR036291">
    <property type="entry name" value="NAD(P)-bd_dom_sf"/>
</dbReference>
<dbReference type="RefSeq" id="WP_124328772.1">
    <property type="nucleotide sequence ID" value="NZ_BEXT01000001.1"/>
</dbReference>
<organism evidence="2 3">
    <name type="scientific">Desulfonema ishimotonii</name>
    <dbReference type="NCBI Taxonomy" id="45657"/>
    <lineage>
        <taxon>Bacteria</taxon>
        <taxon>Pseudomonadati</taxon>
        <taxon>Thermodesulfobacteriota</taxon>
        <taxon>Desulfobacteria</taxon>
        <taxon>Desulfobacterales</taxon>
        <taxon>Desulfococcaceae</taxon>
        <taxon>Desulfonema</taxon>
    </lineage>
</organism>
<dbReference type="EMBL" id="BEXT01000001">
    <property type="protein sequence ID" value="GBC61487.1"/>
    <property type="molecule type" value="Genomic_DNA"/>
</dbReference>
<evidence type="ECO:0000313" key="2">
    <source>
        <dbReference type="EMBL" id="GBC61487.1"/>
    </source>
</evidence>
<dbReference type="PANTHER" id="PTHR43245">
    <property type="entry name" value="BIFUNCTIONAL POLYMYXIN RESISTANCE PROTEIN ARNA"/>
    <property type="match status" value="1"/>
</dbReference>
<keyword evidence="3" id="KW-1185">Reference proteome</keyword>
<reference evidence="3" key="2">
    <citation type="submission" date="2019-01" db="EMBL/GenBank/DDBJ databases">
        <title>Genome sequence of Desulfonema ishimotonii strain Tokyo 01.</title>
        <authorList>
            <person name="Fukui M."/>
        </authorList>
    </citation>
    <scope>NUCLEOTIDE SEQUENCE [LARGE SCALE GENOMIC DNA]</scope>
    <source>
        <strain evidence="3">Tokyo 01</strain>
    </source>
</reference>
<dbReference type="InterPro" id="IPR050177">
    <property type="entry name" value="Lipid_A_modif_metabolic_enz"/>
</dbReference>
<dbReference type="Gene3D" id="3.40.50.720">
    <property type="entry name" value="NAD(P)-binding Rossmann-like Domain"/>
    <property type="match status" value="1"/>
</dbReference>
<sequence>MGHTILVTGASGYLGSAVCADLAQDHQVIGIYRRMPTPEQRNATPSARWEKGDISDAECVDAIFRKYTGRGQSVSHVIHFAAYYHFGKNWRAEYYNTNIRGTRNIIEAAHRAGVKRLIFAGSITGLDPLPAGQMLTEASPAGAGIAYSRSKAMGEWLLARYADRVPVVILRLGGVFSDWCELPPLYSVMRMWSQPFLTGRMVVGKGRSGFPYIHRHDVVRIVRRIIEKEDGLRHFESFFASQQGCTCHQDLFPVIRRLCGRSAEPVFVPPAFARLALYGKYGLNRVLRKKTYERTWMIDYVDRPLVVDTAYTRRRLDWTPTPRLEILARLPVLMHNFKNHRRTWEARNIRRNDRQYEYAPDDGV</sequence>
<gene>
    <name evidence="2" type="ORF">DENIS_2449</name>
</gene>
<evidence type="ECO:0000259" key="1">
    <source>
        <dbReference type="Pfam" id="PF01370"/>
    </source>
</evidence>
<dbReference type="InterPro" id="IPR001509">
    <property type="entry name" value="Epimerase_deHydtase"/>
</dbReference>
<protein>
    <submittedName>
        <fullName evidence="2">NAD(P)-dependent oxidoreductase</fullName>
    </submittedName>
</protein>
<dbReference type="Proteomes" id="UP000288096">
    <property type="component" value="Unassembled WGS sequence"/>
</dbReference>
<dbReference type="PANTHER" id="PTHR43245:SF55">
    <property type="entry name" value="NAD(P)-BINDING DOMAIN-CONTAINING PROTEIN"/>
    <property type="match status" value="1"/>
</dbReference>
<reference evidence="3" key="1">
    <citation type="submission" date="2017-11" db="EMBL/GenBank/DDBJ databases">
        <authorList>
            <person name="Watanabe M."/>
            <person name="Kojima H."/>
        </authorList>
    </citation>
    <scope>NUCLEOTIDE SEQUENCE [LARGE SCALE GENOMIC DNA]</scope>
    <source>
        <strain evidence="3">Tokyo 01</strain>
    </source>
</reference>
<dbReference type="SUPFAM" id="SSF51735">
    <property type="entry name" value="NAD(P)-binding Rossmann-fold domains"/>
    <property type="match status" value="1"/>
</dbReference>
<accession>A0A401FWY0</accession>
<dbReference type="AlphaFoldDB" id="A0A401FWY0"/>
<evidence type="ECO:0000313" key="3">
    <source>
        <dbReference type="Proteomes" id="UP000288096"/>
    </source>
</evidence>
<dbReference type="Pfam" id="PF01370">
    <property type="entry name" value="Epimerase"/>
    <property type="match status" value="1"/>
</dbReference>
<comment type="caution">
    <text evidence="2">The sequence shown here is derived from an EMBL/GenBank/DDBJ whole genome shotgun (WGS) entry which is preliminary data.</text>
</comment>
<proteinExistence type="predicted"/>
<name>A0A401FWY0_9BACT</name>
<feature type="domain" description="NAD-dependent epimerase/dehydratase" evidence="1">
    <location>
        <begin position="5"/>
        <end position="234"/>
    </location>
</feature>